<feature type="compositionally biased region" description="Polar residues" evidence="1">
    <location>
        <begin position="542"/>
        <end position="555"/>
    </location>
</feature>
<protein>
    <submittedName>
        <fullName evidence="2">Uncharacterized protein</fullName>
    </submittedName>
</protein>
<evidence type="ECO:0000313" key="2">
    <source>
        <dbReference type="EMBL" id="RKU40744.1"/>
    </source>
</evidence>
<dbReference type="InterPro" id="IPR032675">
    <property type="entry name" value="LRR_dom_sf"/>
</dbReference>
<feature type="region of interest" description="Disordered" evidence="1">
    <location>
        <begin position="1"/>
        <end position="59"/>
    </location>
</feature>
<feature type="region of interest" description="Disordered" evidence="1">
    <location>
        <begin position="482"/>
        <end position="569"/>
    </location>
</feature>
<gene>
    <name evidence="2" type="ORF">DL546_003999</name>
</gene>
<dbReference type="AlphaFoldDB" id="A0A420XYK3"/>
<sequence length="741" mass="80847">MRFFRKKDKKDKTPEPAGLPGFGAGSNGKQHGGGHRGTRSFGASPQYPGTPSFGGTAGAAAGSQFRPMATGRSATALMNLPPAILGKIFAFVCPQSTDESYETCEQSALEDTCMLCDLRDLAHCTAVCKTWRASALNLLYHSIRLDTVHYCDREAYLSDMRKRGSFLNRNADPEDATQARLKLLCRTLREDPTRLGTRVEFFKTPYMLREANQADLARTIAVLPNLKYVDLPEGMYMDDPSCVTLRLEVQARCREIRKMTYMGGAERSLQELAYGTVFTKLEVLELIKINIDPSILRQVLHGLRNIRALKVTETKNFTDEMFYWNDMMVPVPALEELVLNEVPNVTAEGLSQWLMSSPDASNTLKVLSLKHTGVEPWTLYQISTLAPALKNLSITRSVSSALSTAIGGQQAPLLTSKSLEVLHYEIFSTVSVTAASTTASYYNHLASSLLSGGLPNLRAVYVRDPNFPDTLLGLPPPMPGFADGAFRRPSSSGSNASFGSHPSNGYGHMQPQSLLSPTQSRQSAFPPSSPVPAPQKLHSPYGSPTNHGSSPNNRLTIGHPSHQRQMSGASVQLPVPQINTSRFSSNNPFAAMVSQQEQSITNLPPLLEVFTKASNDMQWSFMPMPVVKRRKESTSSRPLSSYGLGADVLGGSKMGWSHGTGARRSVLVSGTGGHFLELPTADTPARGRRGGSIASLASSPGGRSPFLGVPGQRVDEDEVEEWPRPKTSDGERKKEKLDLWR</sequence>
<dbReference type="Gene3D" id="3.80.10.10">
    <property type="entry name" value="Ribonuclease Inhibitor"/>
    <property type="match status" value="1"/>
</dbReference>
<comment type="caution">
    <text evidence="2">The sequence shown here is derived from an EMBL/GenBank/DDBJ whole genome shotgun (WGS) entry which is preliminary data.</text>
</comment>
<feature type="compositionally biased region" description="Low complexity" evidence="1">
    <location>
        <begin position="487"/>
        <end position="503"/>
    </location>
</feature>
<reference evidence="2 3" key="1">
    <citation type="submission" date="2018-08" db="EMBL/GenBank/DDBJ databases">
        <title>Draft genome of the lignicolous fungus Coniochaeta pulveracea.</title>
        <authorList>
            <person name="Borstlap C.J."/>
            <person name="De Witt R.N."/>
            <person name="Botha A."/>
            <person name="Volschenk H."/>
        </authorList>
    </citation>
    <scope>NUCLEOTIDE SEQUENCE [LARGE SCALE GENOMIC DNA]</scope>
    <source>
        <strain evidence="2 3">CAB683</strain>
    </source>
</reference>
<keyword evidence="3" id="KW-1185">Reference proteome</keyword>
<name>A0A420XYK3_9PEZI</name>
<dbReference type="Proteomes" id="UP000275385">
    <property type="component" value="Unassembled WGS sequence"/>
</dbReference>
<dbReference type="STRING" id="177199.A0A420XYK3"/>
<evidence type="ECO:0000256" key="1">
    <source>
        <dbReference type="SAM" id="MobiDB-lite"/>
    </source>
</evidence>
<dbReference type="SUPFAM" id="SSF52047">
    <property type="entry name" value="RNI-like"/>
    <property type="match status" value="1"/>
</dbReference>
<proteinExistence type="predicted"/>
<feature type="compositionally biased region" description="Polar residues" evidence="1">
    <location>
        <begin position="510"/>
        <end position="522"/>
    </location>
</feature>
<organism evidence="2 3">
    <name type="scientific">Coniochaeta pulveracea</name>
    <dbReference type="NCBI Taxonomy" id="177199"/>
    <lineage>
        <taxon>Eukaryota</taxon>
        <taxon>Fungi</taxon>
        <taxon>Dikarya</taxon>
        <taxon>Ascomycota</taxon>
        <taxon>Pezizomycotina</taxon>
        <taxon>Sordariomycetes</taxon>
        <taxon>Sordariomycetidae</taxon>
        <taxon>Coniochaetales</taxon>
        <taxon>Coniochaetaceae</taxon>
        <taxon>Coniochaeta</taxon>
    </lineage>
</organism>
<evidence type="ECO:0000313" key="3">
    <source>
        <dbReference type="Proteomes" id="UP000275385"/>
    </source>
</evidence>
<dbReference type="EMBL" id="QVQW01000093">
    <property type="protein sequence ID" value="RKU40744.1"/>
    <property type="molecule type" value="Genomic_DNA"/>
</dbReference>
<dbReference type="Gene3D" id="1.20.1280.50">
    <property type="match status" value="1"/>
</dbReference>
<dbReference type="OrthoDB" id="5405297at2759"/>
<accession>A0A420XYK3</accession>
<feature type="compositionally biased region" description="Basic and acidic residues" evidence="1">
    <location>
        <begin position="721"/>
        <end position="741"/>
    </location>
</feature>
<feature type="region of interest" description="Disordered" evidence="1">
    <location>
        <begin position="678"/>
        <end position="741"/>
    </location>
</feature>